<dbReference type="NCBIfam" id="TIGR02327">
    <property type="entry name" value="int_mem_ywzB"/>
    <property type="match status" value="1"/>
</dbReference>
<evidence type="ECO:0000313" key="3">
    <source>
        <dbReference type="Proteomes" id="UP000002814"/>
    </source>
</evidence>
<protein>
    <submittedName>
        <fullName evidence="2">Putative membrane protein</fullName>
    </submittedName>
</protein>
<evidence type="ECO:0000256" key="1">
    <source>
        <dbReference type="SAM" id="Phobius"/>
    </source>
</evidence>
<keyword evidence="1" id="KW-1133">Transmembrane helix</keyword>
<dbReference type="HOGENOM" id="CLU_177085_0_1_9"/>
<dbReference type="InterPro" id="IPR009526">
    <property type="entry name" value="DUF1146"/>
</dbReference>
<keyword evidence="1" id="KW-0472">Membrane</keyword>
<gene>
    <name evidence="2" type="ORF">HMPREF9421_1734</name>
</gene>
<proteinExistence type="predicted"/>
<accession>E7SC96</accession>
<dbReference type="AlphaFoldDB" id="E7SC96"/>
<dbReference type="Proteomes" id="UP000002814">
    <property type="component" value="Unassembled WGS sequence"/>
</dbReference>
<organism evidence="2 3">
    <name type="scientific">Streptococcus australis ATCC 700641</name>
    <dbReference type="NCBI Taxonomy" id="888833"/>
    <lineage>
        <taxon>Bacteria</taxon>
        <taxon>Bacillati</taxon>
        <taxon>Bacillota</taxon>
        <taxon>Bacilli</taxon>
        <taxon>Lactobacillales</taxon>
        <taxon>Streptococcaceae</taxon>
        <taxon>Streptococcus</taxon>
    </lineage>
</organism>
<comment type="caution">
    <text evidence="2">The sequence shown here is derived from an EMBL/GenBank/DDBJ whole genome shotgun (WGS) entry which is preliminary data.</text>
</comment>
<keyword evidence="1" id="KW-0812">Transmembrane</keyword>
<name>E7SC96_9STRE</name>
<dbReference type="Pfam" id="PF06612">
    <property type="entry name" value="DUF1146"/>
    <property type="match status" value="1"/>
</dbReference>
<evidence type="ECO:0000313" key="2">
    <source>
        <dbReference type="EMBL" id="EFV98822.1"/>
    </source>
</evidence>
<keyword evidence="3" id="KW-1185">Reference proteome</keyword>
<dbReference type="EMBL" id="AEQR01000020">
    <property type="protein sequence ID" value="EFV98822.1"/>
    <property type="molecule type" value="Genomic_DNA"/>
</dbReference>
<feature type="transmembrane region" description="Helical" evidence="1">
    <location>
        <begin position="12"/>
        <end position="34"/>
    </location>
</feature>
<sequence>MKGNFFLWYNRGMIQMIFTFCSHLLFIFFAYHLLSTVVQWERFLKVNAETAVKIRLLILLISISLGYLTSSFFISIYEFSRQLFNGNF</sequence>
<reference evidence="2 3" key="1">
    <citation type="submission" date="2010-12" db="EMBL/GenBank/DDBJ databases">
        <authorList>
            <person name="Muzny D."/>
            <person name="Qin X."/>
            <person name="Deng J."/>
            <person name="Jiang H."/>
            <person name="Liu Y."/>
            <person name="Qu J."/>
            <person name="Song X.-Z."/>
            <person name="Zhang L."/>
            <person name="Thornton R."/>
            <person name="Coyle M."/>
            <person name="Francisco L."/>
            <person name="Jackson L."/>
            <person name="Javaid M."/>
            <person name="Korchina V."/>
            <person name="Kovar C."/>
            <person name="Mata R."/>
            <person name="Mathew T."/>
            <person name="Ngo R."/>
            <person name="Nguyen L."/>
            <person name="Nguyen N."/>
            <person name="Okwuonu G."/>
            <person name="Ongeri F."/>
            <person name="Pham C."/>
            <person name="Simmons D."/>
            <person name="Wilczek-Boney K."/>
            <person name="Hale W."/>
            <person name="Jakkamsetti A."/>
            <person name="Pham P."/>
            <person name="Ruth R."/>
            <person name="San Lucas F."/>
            <person name="Warren J."/>
            <person name="Zhang J."/>
            <person name="Zhao Z."/>
            <person name="Zhou C."/>
            <person name="Zhu D."/>
            <person name="Lee S."/>
            <person name="Bess C."/>
            <person name="Blankenburg K."/>
            <person name="Forbes L."/>
            <person name="Fu Q."/>
            <person name="Gubbala S."/>
            <person name="Hirani K."/>
            <person name="Jayaseelan J.C."/>
            <person name="Lara F."/>
            <person name="Munidasa M."/>
            <person name="Palculict T."/>
            <person name="Patil S."/>
            <person name="Pu L.-L."/>
            <person name="Saada N."/>
            <person name="Tang L."/>
            <person name="Weissenberger G."/>
            <person name="Zhu Y."/>
            <person name="Hemphill L."/>
            <person name="Shang Y."/>
            <person name="Youmans B."/>
            <person name="Ayvaz T."/>
            <person name="Ross M."/>
            <person name="Santibanez J."/>
            <person name="Aqrawi P."/>
            <person name="Gross S."/>
            <person name="Joshi V."/>
            <person name="Fowler G."/>
            <person name="Nazareth L."/>
            <person name="Reid J."/>
            <person name="Worley K."/>
            <person name="Petrosino J."/>
            <person name="Highlander S."/>
            <person name="Gibbs R."/>
        </authorList>
    </citation>
    <scope>NUCLEOTIDE SEQUENCE [LARGE SCALE GENOMIC DNA]</scope>
    <source>
        <strain evidence="2 3">ATCC 700641</strain>
    </source>
</reference>
<feature type="transmembrane region" description="Helical" evidence="1">
    <location>
        <begin position="54"/>
        <end position="77"/>
    </location>
</feature>